<protein>
    <recommendedName>
        <fullName evidence="1">DUF1588 domain-containing protein</fullName>
    </recommendedName>
</protein>
<gene>
    <name evidence="2" type="ORF">A9R00_12465</name>
</gene>
<evidence type="ECO:0000313" key="3">
    <source>
        <dbReference type="Proteomes" id="UP000227088"/>
    </source>
</evidence>
<reference evidence="3" key="1">
    <citation type="journal article" date="2017" name="Proc. Natl. Acad. Sci. U.S.A.">
        <title>Simulation of Deepwater Horizon oil plume reveals substrate specialization within a complex community of hydrocarbon degraders.</title>
        <authorList>
            <person name="Hu P."/>
            <person name="Dubinsky E.A."/>
            <person name="Probst A.J."/>
            <person name="Wang J."/>
            <person name="Sieber C.M.K."/>
            <person name="Tom L.M."/>
            <person name="Gardinali P."/>
            <person name="Banfield J.F."/>
            <person name="Atlas R.M."/>
            <person name="Andersen G.L."/>
        </authorList>
    </citation>
    <scope>NUCLEOTIDE SEQUENCE [LARGE SCALE GENOMIC DNA]</scope>
</reference>
<proteinExistence type="predicted"/>
<dbReference type="AlphaFoldDB" id="A0A1Y5HD87"/>
<dbReference type="EMBL" id="MABE01000712">
    <property type="protein sequence ID" value="OUS34617.1"/>
    <property type="molecule type" value="Genomic_DNA"/>
</dbReference>
<name>A0A1Y5HD87_OLEAN</name>
<feature type="non-terminal residue" evidence="2">
    <location>
        <position position="1"/>
    </location>
</feature>
<dbReference type="Proteomes" id="UP000227088">
    <property type="component" value="Unassembled WGS sequence"/>
</dbReference>
<evidence type="ECO:0000313" key="2">
    <source>
        <dbReference type="EMBL" id="OUS34617.1"/>
    </source>
</evidence>
<sequence>GGDDANEDNRNCAIRLSNDGVAREGLELINHITRNNLPITELVTADYIMVNWYSQKVYDAVLVNPNDSFAILPAENNPCLEYSTGYASATLRHDPSDFKPARITQALEHDGNGIPHAGILTSAMFLNRFPTTDTNRNRHRSYMVYDMFLDTDILDIEGSRPEDSIDTTSAVPTLQNPACYTCHTVMDPIASTFQHWDERGRRIPSYTDANSWSSNDIEGPGIAGKKIDISGTDVYSNMLQWLGNEIAQDPRYIRAITRHLYKGIIGQDLLPTPGDGASEADITAFNAQRSILASIGQAMVANDWNLKTAINGILLSPYYRAVQVDQSKVVAAEHIGAVRLLTPEMLQRKLKATLGFDWDELRTNKGDNRIMFGGIDSDSVTSRINEPSGLMIAMQELMAAEMACRATAFDFTKERSPTANERRLFKFVSPEIQPFDKDGFELTSNVEAIKTNIQYLHSILLSEDLALDSPELEATYQLFLSTWQLGQTLLANSDDYTPSPSNNIPSGHCRGYYDWEKGGYPYYVDEESRITDDSNYVIRSWMAVMTYLLSDYRYIYE</sequence>
<accession>A0A1Y5HD87</accession>
<feature type="domain" description="DUF1588" evidence="1">
    <location>
        <begin position="117"/>
        <end position="201"/>
    </location>
</feature>
<dbReference type="Pfam" id="PF07627">
    <property type="entry name" value="PSCyt3"/>
    <property type="match status" value="1"/>
</dbReference>
<evidence type="ECO:0000259" key="1">
    <source>
        <dbReference type="Pfam" id="PF07627"/>
    </source>
</evidence>
<comment type="caution">
    <text evidence="2">The sequence shown here is derived from an EMBL/GenBank/DDBJ whole genome shotgun (WGS) entry which is preliminary data.</text>
</comment>
<organism evidence="2 3">
    <name type="scientific">Oleispira antarctica</name>
    <dbReference type="NCBI Taxonomy" id="188908"/>
    <lineage>
        <taxon>Bacteria</taxon>
        <taxon>Pseudomonadati</taxon>
        <taxon>Pseudomonadota</taxon>
        <taxon>Gammaproteobacteria</taxon>
        <taxon>Oceanospirillales</taxon>
        <taxon>Oceanospirillaceae</taxon>
        <taxon>Oleispira</taxon>
    </lineage>
</organism>
<dbReference type="InterPro" id="IPR013039">
    <property type="entry name" value="DUF1588"/>
</dbReference>